<evidence type="ECO:0000256" key="1">
    <source>
        <dbReference type="SAM" id="MobiDB-lite"/>
    </source>
</evidence>
<reference evidence="2" key="1">
    <citation type="journal article" date="2021" name="bioRxiv">
        <title>Whole Genome Assembly and Annotation of Northern Wild Rice, Zizania palustris L., Supports a Whole Genome Duplication in the Zizania Genus.</title>
        <authorList>
            <person name="Haas M."/>
            <person name="Kono T."/>
            <person name="Macchietto M."/>
            <person name="Millas R."/>
            <person name="McGilp L."/>
            <person name="Shao M."/>
            <person name="Duquette J."/>
            <person name="Hirsch C.N."/>
            <person name="Kimball J."/>
        </authorList>
    </citation>
    <scope>NUCLEOTIDE SEQUENCE</scope>
    <source>
        <tissue evidence="2">Fresh leaf tissue</tissue>
    </source>
</reference>
<dbReference type="AlphaFoldDB" id="A0A8J5S3H3"/>
<proteinExistence type="predicted"/>
<dbReference type="EMBL" id="JAAALK010000287">
    <property type="protein sequence ID" value="KAG8059894.1"/>
    <property type="molecule type" value="Genomic_DNA"/>
</dbReference>
<feature type="compositionally biased region" description="Basic residues" evidence="1">
    <location>
        <begin position="40"/>
        <end position="64"/>
    </location>
</feature>
<protein>
    <submittedName>
        <fullName evidence="2">Uncharacterized protein</fullName>
    </submittedName>
</protein>
<gene>
    <name evidence="2" type="ORF">GUJ93_ZPchr0002g23028</name>
</gene>
<reference evidence="2" key="2">
    <citation type="submission" date="2021-02" db="EMBL/GenBank/DDBJ databases">
        <authorList>
            <person name="Kimball J.A."/>
            <person name="Haas M.W."/>
            <person name="Macchietto M."/>
            <person name="Kono T."/>
            <person name="Duquette J."/>
            <person name="Shao M."/>
        </authorList>
    </citation>
    <scope>NUCLEOTIDE SEQUENCE</scope>
    <source>
        <tissue evidence="2">Fresh leaf tissue</tissue>
    </source>
</reference>
<dbReference type="Proteomes" id="UP000729402">
    <property type="component" value="Unassembled WGS sequence"/>
</dbReference>
<evidence type="ECO:0000313" key="2">
    <source>
        <dbReference type="EMBL" id="KAG8059894.1"/>
    </source>
</evidence>
<feature type="region of interest" description="Disordered" evidence="1">
    <location>
        <begin position="37"/>
        <end position="84"/>
    </location>
</feature>
<comment type="caution">
    <text evidence="2">The sequence shown here is derived from an EMBL/GenBank/DDBJ whole genome shotgun (WGS) entry which is preliminary data.</text>
</comment>
<name>A0A8J5S3H3_ZIZPA</name>
<organism evidence="2 3">
    <name type="scientific">Zizania palustris</name>
    <name type="common">Northern wild rice</name>
    <dbReference type="NCBI Taxonomy" id="103762"/>
    <lineage>
        <taxon>Eukaryota</taxon>
        <taxon>Viridiplantae</taxon>
        <taxon>Streptophyta</taxon>
        <taxon>Embryophyta</taxon>
        <taxon>Tracheophyta</taxon>
        <taxon>Spermatophyta</taxon>
        <taxon>Magnoliopsida</taxon>
        <taxon>Liliopsida</taxon>
        <taxon>Poales</taxon>
        <taxon>Poaceae</taxon>
        <taxon>BOP clade</taxon>
        <taxon>Oryzoideae</taxon>
        <taxon>Oryzeae</taxon>
        <taxon>Zizaniinae</taxon>
        <taxon>Zizania</taxon>
    </lineage>
</organism>
<evidence type="ECO:0000313" key="3">
    <source>
        <dbReference type="Proteomes" id="UP000729402"/>
    </source>
</evidence>
<sequence>MFSPPRGTSQALKPSSTLLATATLEISSTLLATATSKISGRARRGKRKDGRRRTDRVRGGKRGLRASGELAKQKAKPRKASLASGGDRWVEHLCGLVHQSMALASREVT</sequence>
<accession>A0A8J5S3H3</accession>
<keyword evidence="3" id="KW-1185">Reference proteome</keyword>